<dbReference type="RefSeq" id="WP_190942100.1">
    <property type="nucleotide sequence ID" value="NZ_JACJSI010000034.1"/>
</dbReference>
<protein>
    <submittedName>
        <fullName evidence="1">Uncharacterized protein</fullName>
    </submittedName>
</protein>
<evidence type="ECO:0000313" key="2">
    <source>
        <dbReference type="Proteomes" id="UP000623440"/>
    </source>
</evidence>
<name>A0ABR8DQC3_9NOSO</name>
<proteinExistence type="predicted"/>
<dbReference type="EMBL" id="JACJSI010000034">
    <property type="protein sequence ID" value="MBD2531409.1"/>
    <property type="molecule type" value="Genomic_DNA"/>
</dbReference>
<organism evidence="1 2">
    <name type="scientific">Nostoc flagelliforme FACHB-838</name>
    <dbReference type="NCBI Taxonomy" id="2692904"/>
    <lineage>
        <taxon>Bacteria</taxon>
        <taxon>Bacillati</taxon>
        <taxon>Cyanobacteriota</taxon>
        <taxon>Cyanophyceae</taxon>
        <taxon>Nostocales</taxon>
        <taxon>Nostocaceae</taxon>
        <taxon>Nostoc</taxon>
    </lineage>
</organism>
<evidence type="ECO:0000313" key="1">
    <source>
        <dbReference type="EMBL" id="MBD2531409.1"/>
    </source>
</evidence>
<comment type="caution">
    <text evidence="1">The sequence shown here is derived from an EMBL/GenBank/DDBJ whole genome shotgun (WGS) entry which is preliminary data.</text>
</comment>
<dbReference type="Proteomes" id="UP000623440">
    <property type="component" value="Unassembled WGS sequence"/>
</dbReference>
<keyword evidence="2" id="KW-1185">Reference proteome</keyword>
<gene>
    <name evidence="1" type="ORF">H6G97_18185</name>
</gene>
<sequence length="45" mass="5326">MAYLQELCYWVFQNPIACVASTQYKLSEYFQIAIASGERLRYRSN</sequence>
<reference evidence="1 2" key="1">
    <citation type="journal article" date="2020" name="ISME J.">
        <title>Comparative genomics reveals insights into cyanobacterial evolution and habitat adaptation.</title>
        <authorList>
            <person name="Chen M.Y."/>
            <person name="Teng W.K."/>
            <person name="Zhao L."/>
            <person name="Hu C.X."/>
            <person name="Zhou Y.K."/>
            <person name="Han B.P."/>
            <person name="Song L.R."/>
            <person name="Shu W.S."/>
        </authorList>
    </citation>
    <scope>NUCLEOTIDE SEQUENCE [LARGE SCALE GENOMIC DNA]</scope>
    <source>
        <strain evidence="1 2">FACHB-838</strain>
    </source>
</reference>
<accession>A0ABR8DQC3</accession>